<dbReference type="Pfam" id="PF14331">
    <property type="entry name" value="IcmF-related_N"/>
    <property type="match status" value="1"/>
</dbReference>
<dbReference type="RefSeq" id="WP_310035499.1">
    <property type="nucleotide sequence ID" value="NZ_JAVIZN010000003.1"/>
</dbReference>
<accession>A0ABD5CTM6</accession>
<feature type="coiled-coil region" evidence="1">
    <location>
        <begin position="993"/>
        <end position="1045"/>
    </location>
</feature>
<dbReference type="Pfam" id="PF05036">
    <property type="entry name" value="SPOR"/>
    <property type="match status" value="1"/>
</dbReference>
<dbReference type="PANTHER" id="PTHR36153">
    <property type="entry name" value="INNER MEMBRANE PROTEIN-RELATED"/>
    <property type="match status" value="1"/>
</dbReference>
<dbReference type="InterPro" id="IPR007730">
    <property type="entry name" value="SPOR-like_dom"/>
</dbReference>
<feature type="domain" description="SPOR" evidence="4">
    <location>
        <begin position="1283"/>
        <end position="1361"/>
    </location>
</feature>
<dbReference type="SUPFAM" id="SSF52540">
    <property type="entry name" value="P-loop containing nucleoside triphosphate hydrolases"/>
    <property type="match status" value="1"/>
</dbReference>
<protein>
    <submittedName>
        <fullName evidence="5">Type VI secretion system protein ImpL</fullName>
    </submittedName>
</protein>
<dbReference type="Gene3D" id="3.40.50.300">
    <property type="entry name" value="P-loop containing nucleotide triphosphate hydrolases"/>
    <property type="match status" value="1"/>
</dbReference>
<dbReference type="InterPro" id="IPR036680">
    <property type="entry name" value="SPOR-like_sf"/>
</dbReference>
<name>A0ABD5CTM6_9BURK</name>
<sequence length="1364" mass="150433">MLKNLARATLWLLLMLVLAVLCWVATLYLGWPLWAALALFVGVLAGGWVTLRGWRAWRAWRLRRKLVTGTDSPADTESNVVVDSAWRAGVRVLKRSRLSRLGGAFYALPWFVVLGKTGSGKSALLTRTRLSSAVRLVNQNEPVEPTTTLDWWYFDHSVLIEPAGHIFDSHDPAHSRGEWHRLLRWFWRARRREPLNGIVLTVSARALLESDPQRLAEDGQEARARIDALTRVFNARIPTYLVLTHCDSIPGFTAWGLSLPEELRVMPFGASARNESAARFVSEVLDTLRARLAQIRLEQGKYDHPDHDALFFPEHVARLQDPLLAYLSPAFEGNPYGETPLLCGLYLTAEAAGDPQAEPGSDGEASAAALPRGWFSSVLFGEVLPSQRAGYEPLAKFRLWRRFARHAAVISWIAACVGVAGVMSWSYVDTRNMLDQLSTRSPRSLDYSGDLLARFATLAEYDQTNRMLDDHNTHWLNRWLPFEHQLTRVSDAFRSGFCAMFEKYALREGVDAQLSEHVVMVAQQGSDQVVAAYAQHYARRINLLDAALNGRSLDGLPLPGGELPSIESSLNPGIPYDPQIASYFEQTYPDYVRWQSARNTLALQRLELRNSFDRLGLLGRSPDWLVAWADLQGDLSPITLASFWNIPDRPELPRVPSAYTSKGHQAIQSFIGELARAGGGDTLWLEQRRSFERRFDQSLNDTWLRFVVNFNNSRSYLQDEAQWRGALATMLTSKGPYIRLLSTISDTFSDVRGLDRNGAQQPLPRWVELAMRLNGALDWSREEGQAQNAGKSALGFLRLANIVGKTAVNTGASLTTRVGKVRGDVALVRGLADYQRDVAAAIEEIQKGNGHALKVAGDTYSFASDAAIKETPLISASRRLDALEFRDKTSPGDLTAWNLVRGPLDFVLDYAGRSAACVLQQDWESQVLAPLQGVTDPDQLAQILYTDNGALSTFLTGSVKAFVDRDTLRYRPREVMGQSLPLNGLFYSFASQAQLARVDAAQLRKDLAQQQKTDNAAKQAQQTELRSLDQEVSDMTARIDQLSKTNGVVKITALPIEVNPGAALLPEQTSLTLQCTNAATTLNNYNFPVSSAYNWSLSTCGDVTLTFQFPSVTLVKRWRGPRGFIDFLRASADGRYRLDLANYPEAQKALAASKVTWVAAVYQQQGQEALLANFAELDRLNGQLHLLTSRRDVLRAAQQATVADAGSAAAGDEEVPASAGLTPPAVIAACWQPLRGRTLNSRSVSAANDAQGSAAVTSVTVTPVSSESRTASQPREAEPVKSPDEVGTFLIQVGLFADPNRAQTQLKALGLASETSAMPRPNGDALLYWVRVPGFRSREEAQAAAGRIQEALDLTPRVVAANGK</sequence>
<gene>
    <name evidence="5" type="ORF">QF025_006851</name>
</gene>
<evidence type="ECO:0000313" key="5">
    <source>
        <dbReference type="EMBL" id="MDR6208050.1"/>
    </source>
</evidence>
<keyword evidence="3" id="KW-1133">Transmembrane helix</keyword>
<dbReference type="PANTHER" id="PTHR36153:SF1">
    <property type="entry name" value="TYPE VI SECRETION SYSTEM COMPONENT TSSM1"/>
    <property type="match status" value="1"/>
</dbReference>
<evidence type="ECO:0000256" key="3">
    <source>
        <dbReference type="SAM" id="Phobius"/>
    </source>
</evidence>
<feature type="compositionally biased region" description="Low complexity" evidence="2">
    <location>
        <begin position="1256"/>
        <end position="1270"/>
    </location>
</feature>
<feature type="transmembrane region" description="Helical" evidence="3">
    <location>
        <begin position="32"/>
        <end position="54"/>
    </location>
</feature>
<dbReference type="InterPro" id="IPR027417">
    <property type="entry name" value="P-loop_NTPase"/>
</dbReference>
<dbReference type="Gene3D" id="3.30.70.1070">
    <property type="entry name" value="Sporulation related repeat"/>
    <property type="match status" value="1"/>
</dbReference>
<feature type="region of interest" description="Disordered" evidence="2">
    <location>
        <begin position="1255"/>
        <end position="1282"/>
    </location>
</feature>
<comment type="caution">
    <text evidence="5">The sequence shown here is derived from an EMBL/GenBank/DDBJ whole genome shotgun (WGS) entry which is preliminary data.</text>
</comment>
<dbReference type="InterPro" id="IPR053156">
    <property type="entry name" value="T6SS_TssM-like"/>
</dbReference>
<evidence type="ECO:0000259" key="4">
    <source>
        <dbReference type="PROSITE" id="PS51724"/>
    </source>
</evidence>
<evidence type="ECO:0000256" key="1">
    <source>
        <dbReference type="SAM" id="Coils"/>
    </source>
</evidence>
<keyword evidence="1" id="KW-0175">Coiled coil</keyword>
<evidence type="ECO:0000313" key="6">
    <source>
        <dbReference type="Proteomes" id="UP001245184"/>
    </source>
</evidence>
<dbReference type="CDD" id="cd00882">
    <property type="entry name" value="Ras_like_GTPase"/>
    <property type="match status" value="1"/>
</dbReference>
<dbReference type="EMBL" id="JAVIZN010000003">
    <property type="protein sequence ID" value="MDR6208050.1"/>
    <property type="molecule type" value="Genomic_DNA"/>
</dbReference>
<keyword evidence="3" id="KW-0472">Membrane</keyword>
<feature type="transmembrane region" description="Helical" evidence="3">
    <location>
        <begin position="407"/>
        <end position="428"/>
    </location>
</feature>
<organism evidence="5 6">
    <name type="scientific">Paraburkholderia graminis</name>
    <dbReference type="NCBI Taxonomy" id="60548"/>
    <lineage>
        <taxon>Bacteria</taxon>
        <taxon>Pseudomonadati</taxon>
        <taxon>Pseudomonadota</taxon>
        <taxon>Betaproteobacteria</taxon>
        <taxon>Burkholderiales</taxon>
        <taxon>Burkholderiaceae</taxon>
        <taxon>Paraburkholderia</taxon>
    </lineage>
</organism>
<dbReference type="SUPFAM" id="SSF110997">
    <property type="entry name" value="Sporulation related repeat"/>
    <property type="match status" value="1"/>
</dbReference>
<dbReference type="PROSITE" id="PS51724">
    <property type="entry name" value="SPOR"/>
    <property type="match status" value="1"/>
</dbReference>
<evidence type="ECO:0000256" key="2">
    <source>
        <dbReference type="SAM" id="MobiDB-lite"/>
    </source>
</evidence>
<proteinExistence type="predicted"/>
<keyword evidence="3" id="KW-0812">Transmembrane</keyword>
<dbReference type="Proteomes" id="UP001245184">
    <property type="component" value="Unassembled WGS sequence"/>
</dbReference>
<reference evidence="5 6" key="1">
    <citation type="submission" date="2023-08" db="EMBL/GenBank/DDBJ databases">
        <title>Genome sequencing of plant associated microbes to promote plant fitness in Sorghum bicolor and Oryza sativa.</title>
        <authorList>
            <person name="Coleman-Derr D."/>
        </authorList>
    </citation>
    <scope>NUCLEOTIDE SEQUENCE [LARGE SCALE GENOMIC DNA]</scope>
    <source>
        <strain evidence="5 6">SLBN-33</strain>
    </source>
</reference>
<dbReference type="InterPro" id="IPR025743">
    <property type="entry name" value="TssM1_N"/>
</dbReference>